<feature type="transmembrane region" description="Helical" evidence="7">
    <location>
        <begin position="148"/>
        <end position="173"/>
    </location>
</feature>
<feature type="transmembrane region" description="Helical" evidence="7">
    <location>
        <begin position="180"/>
        <end position="200"/>
    </location>
</feature>
<keyword evidence="5" id="KW-0862">Zinc</keyword>
<name>A0A644Y3T9_9ZZZZ</name>
<dbReference type="PANTHER" id="PTHR39188:SF3">
    <property type="entry name" value="STAGE IV SPORULATION PROTEIN FB"/>
    <property type="match status" value="1"/>
</dbReference>
<keyword evidence="3" id="KW-0645">Protease</keyword>
<evidence type="ECO:0000256" key="7">
    <source>
        <dbReference type="SAM" id="Phobius"/>
    </source>
</evidence>
<comment type="similarity">
    <text evidence="2">Belongs to the peptidase M50B family.</text>
</comment>
<keyword evidence="6" id="KW-0482">Metalloprotease</keyword>
<accession>A0A644Y3T9</accession>
<evidence type="ECO:0000256" key="3">
    <source>
        <dbReference type="ARBA" id="ARBA00022670"/>
    </source>
</evidence>
<organism evidence="8">
    <name type="scientific">bioreactor metagenome</name>
    <dbReference type="NCBI Taxonomy" id="1076179"/>
    <lineage>
        <taxon>unclassified sequences</taxon>
        <taxon>metagenomes</taxon>
        <taxon>ecological metagenomes</taxon>
    </lineage>
</organism>
<keyword evidence="4" id="KW-0378">Hydrolase</keyword>
<dbReference type="PANTHER" id="PTHR39188">
    <property type="entry name" value="MEMBRANE-ASSOCIATED ZINC METALLOPROTEASE M50B"/>
    <property type="match status" value="1"/>
</dbReference>
<dbReference type="GO" id="GO:0006508">
    <property type="term" value="P:proteolysis"/>
    <property type="evidence" value="ECO:0007669"/>
    <property type="project" value="UniProtKB-KW"/>
</dbReference>
<evidence type="ECO:0000256" key="5">
    <source>
        <dbReference type="ARBA" id="ARBA00022833"/>
    </source>
</evidence>
<reference evidence="8" key="1">
    <citation type="submission" date="2019-08" db="EMBL/GenBank/DDBJ databases">
        <authorList>
            <person name="Kucharzyk K."/>
            <person name="Murdoch R.W."/>
            <person name="Higgins S."/>
            <person name="Loffler F."/>
        </authorList>
    </citation>
    <scope>NUCLEOTIDE SEQUENCE</scope>
</reference>
<keyword evidence="7" id="KW-1133">Transmembrane helix</keyword>
<evidence type="ECO:0000256" key="1">
    <source>
        <dbReference type="ARBA" id="ARBA00001947"/>
    </source>
</evidence>
<evidence type="ECO:0000256" key="6">
    <source>
        <dbReference type="ARBA" id="ARBA00023049"/>
    </source>
</evidence>
<evidence type="ECO:0000256" key="2">
    <source>
        <dbReference type="ARBA" id="ARBA00007931"/>
    </source>
</evidence>
<protein>
    <recommendedName>
        <fullName evidence="9">Peptidase M50 domain-containing protein</fullName>
    </recommendedName>
</protein>
<feature type="transmembrane region" description="Helical" evidence="7">
    <location>
        <begin position="108"/>
        <end position="128"/>
    </location>
</feature>
<feature type="transmembrane region" description="Helical" evidence="7">
    <location>
        <begin position="80"/>
        <end position="101"/>
    </location>
</feature>
<evidence type="ECO:0008006" key="9">
    <source>
        <dbReference type="Google" id="ProtNLM"/>
    </source>
</evidence>
<dbReference type="GO" id="GO:0008237">
    <property type="term" value="F:metallopeptidase activity"/>
    <property type="evidence" value="ECO:0007669"/>
    <property type="project" value="UniProtKB-KW"/>
</dbReference>
<dbReference type="AlphaFoldDB" id="A0A644Y3T9"/>
<comment type="caution">
    <text evidence="8">The sequence shown here is derived from an EMBL/GenBank/DDBJ whole genome shotgun (WGS) entry which is preliminary data.</text>
</comment>
<keyword evidence="7" id="KW-0472">Membrane</keyword>
<gene>
    <name evidence="8" type="ORF">SDC9_67646</name>
</gene>
<comment type="cofactor">
    <cofactor evidence="1">
        <name>Zn(2+)</name>
        <dbReference type="ChEBI" id="CHEBI:29105"/>
    </cofactor>
</comment>
<sequence>MIRWRRVEVSGGFLLTAAALFWLESGGLLFWAALACALHEAGHVIAIRAMGGKIRALRLSVAGAELVFSSGHGLSYLQEIFAAVSGPAVNLALALVCARLIPESAGEGLYLFTGLNLALGGFQLLPVLPLDGGRALLALLEMLWQPAIAGRILEIFSLVCEGLLLGLGVMVFLRTGTNFTMLLIAFWLLAGTLRGGYFSLSSSNSRRSF</sequence>
<evidence type="ECO:0000256" key="4">
    <source>
        <dbReference type="ARBA" id="ARBA00022801"/>
    </source>
</evidence>
<dbReference type="EMBL" id="VSSQ01003543">
    <property type="protein sequence ID" value="MPM21203.1"/>
    <property type="molecule type" value="Genomic_DNA"/>
</dbReference>
<evidence type="ECO:0000313" key="8">
    <source>
        <dbReference type="EMBL" id="MPM21203.1"/>
    </source>
</evidence>
<keyword evidence="7" id="KW-0812">Transmembrane</keyword>
<proteinExistence type="inferred from homology"/>